<dbReference type="InterPro" id="IPR033116">
    <property type="entry name" value="TRYPSIN_SER"/>
</dbReference>
<sequence>MMMTRVPSCHTMSQRSTTVWTIGPWVAMKALGDPLPHPLRPCLFWPRPPRPRLLCPCIFRQAPKDHPAVRVWNKDTREATVACKVPVGTEATVACKVPVGTEATVACKVPVGTEATVVCKVPVGTEATVACKVPVGTEATVACKVPVGTKATVACKVPVGTKATVVCKVPVGTEAMVACKVPVGTKATVACKVPVGTEATVACKVPVGTEATVACKVPKHGGATWWALWKRTRSPCRYKGLILSIPSSLRAVLHDRQEDVMESLTSGTKVSPTREDLGEASLFLRPSAHRTLQKAGGRKLWVGLGLFAGAAALALLTGLLVWHFHLRDVISVKKMYMGSMDITDQQFLPAYEDPSSQEYKHLAGLVNSQLKLMYSKNSVLSKYFLESTVQAFSEGDGGTGDGVMVYYQSEFDVPEARVSSLDEAMGSMEEPEGEQVVRGRLLLKPTNKLKVNHLVSGALDPRMTKPKFINQKSFRFHVQKEGVLQSPGFPNSSYPPSSFLRWQLRAARGFRVRLAFHTINMKKDCQKDFIKLYDSLVPIEHLVLAEKCGYLQKPMVIHSSGNVMLVTMVTSPERNFRSFTATYSQIPLSNTTCGGQLTGLTGVLTSPYFPGFYPPQTTCVWNIQVPEGHFIKVQFTEFSLADTAGGHARCYDYVEVNDQRLCGTRDSSTVITARSTKMAIRFHSDSSHVDSGFSAKYEAFVPANPCPGSFHCNNNLCVNSSLRCDGWNDCGDHSEENDCECQDGQMRCGNGRCKPKFWMCDGVDNCGDGSDEENCGQCAAGQFRCQNDRCIPDNQTCDGLDHCSDGSDEAKCEKSVAVQQCTALTYQCSSRVCISKMNPECDGESDCEDASDEANCECGTRPYTSSAIVGGQMSQKGEWPWQVSLHVRGKGHVCGASVLNGSWLLTAAHCVLDDDKTKYSRVDLWEALLGLHIQNQENEWTVRRNLKRIISHPDYNPLTYDHDMALMELEEPVSLNQNIWPICLPSPSHQFPAGESAWITGWGATREGGFGAVILQKAEVRVVNQSVCSSLMEGKITDSMLCAGVLKGGVDACQGDSGGPMSIISASGRVFQAGVVSWGEGCARKNKPGVYARVTQHRSWIREQTGL</sequence>
<dbReference type="Gene3D" id="2.60.120.290">
    <property type="entry name" value="Spermadhesin, CUB domain"/>
    <property type="match status" value="2"/>
</dbReference>
<dbReference type="FunFam" id="2.40.10.10:FF:000003">
    <property type="entry name" value="Transmembrane serine protease 3"/>
    <property type="match status" value="1"/>
</dbReference>
<dbReference type="InterPro" id="IPR000859">
    <property type="entry name" value="CUB_dom"/>
</dbReference>
<evidence type="ECO:0000256" key="8">
    <source>
        <dbReference type="ARBA" id="ARBA00023136"/>
    </source>
</evidence>
<dbReference type="SUPFAM" id="SSF50494">
    <property type="entry name" value="Trypsin-like serine proteases"/>
    <property type="match status" value="1"/>
</dbReference>
<dbReference type="InterPro" id="IPR001254">
    <property type="entry name" value="Trypsin_dom"/>
</dbReference>
<feature type="domain" description="Peptidase S1" evidence="15">
    <location>
        <begin position="868"/>
        <end position="1106"/>
    </location>
</feature>
<dbReference type="Gene3D" id="4.10.400.10">
    <property type="entry name" value="Low-density Lipoprotein Receptor"/>
    <property type="match status" value="4"/>
</dbReference>
<evidence type="ECO:0000259" key="14">
    <source>
        <dbReference type="PROSITE" id="PS50024"/>
    </source>
</evidence>
<dbReference type="EMBL" id="JAOPHQ010005316">
    <property type="protein sequence ID" value="KAK0135965.1"/>
    <property type="molecule type" value="Genomic_DNA"/>
</dbReference>
<dbReference type="AlphaFoldDB" id="A0AA47NSP4"/>
<dbReference type="PROSITE" id="PS50240">
    <property type="entry name" value="TRYPSIN_DOM"/>
    <property type="match status" value="1"/>
</dbReference>
<dbReference type="Pfam" id="PF00089">
    <property type="entry name" value="Trypsin"/>
    <property type="match status" value="1"/>
</dbReference>
<keyword evidence="6" id="KW-0735">Signal-anchor</keyword>
<organism evidence="16 17">
    <name type="scientific">Merluccius polli</name>
    <name type="common">Benguela hake</name>
    <name type="synonym">Merluccius cadenati</name>
    <dbReference type="NCBI Taxonomy" id="89951"/>
    <lineage>
        <taxon>Eukaryota</taxon>
        <taxon>Metazoa</taxon>
        <taxon>Chordata</taxon>
        <taxon>Craniata</taxon>
        <taxon>Vertebrata</taxon>
        <taxon>Euteleostomi</taxon>
        <taxon>Actinopterygii</taxon>
        <taxon>Neopterygii</taxon>
        <taxon>Teleostei</taxon>
        <taxon>Neoteleostei</taxon>
        <taxon>Acanthomorphata</taxon>
        <taxon>Zeiogadaria</taxon>
        <taxon>Gadariae</taxon>
        <taxon>Gadiformes</taxon>
        <taxon>Gadoidei</taxon>
        <taxon>Merlucciidae</taxon>
        <taxon>Merluccius</taxon>
    </lineage>
</organism>
<dbReference type="PROSITE" id="PS00134">
    <property type="entry name" value="TRYPSIN_HIS"/>
    <property type="match status" value="1"/>
</dbReference>
<dbReference type="CDD" id="cd00041">
    <property type="entry name" value="CUB"/>
    <property type="match status" value="2"/>
</dbReference>
<dbReference type="InterPro" id="IPR009003">
    <property type="entry name" value="Peptidase_S1_PA"/>
</dbReference>
<dbReference type="SUPFAM" id="SSF57424">
    <property type="entry name" value="LDL receptor-like module"/>
    <property type="match status" value="4"/>
</dbReference>
<dbReference type="InterPro" id="IPR036364">
    <property type="entry name" value="SEA_dom_sf"/>
</dbReference>
<reference evidence="16" key="1">
    <citation type="journal article" date="2023" name="Front. Mar. Sci.">
        <title>A new Merluccius polli reference genome to investigate the effects of global change in West African waters.</title>
        <authorList>
            <person name="Mateo J.L."/>
            <person name="Blanco-Fernandez C."/>
            <person name="Garcia-Vazquez E."/>
            <person name="Machado-Schiaffino G."/>
        </authorList>
    </citation>
    <scope>NUCLEOTIDE SEQUENCE</scope>
    <source>
        <strain evidence="16">C29</strain>
        <tissue evidence="16">Fin</tissue>
    </source>
</reference>
<dbReference type="PROSITE" id="PS50068">
    <property type="entry name" value="LDLRA_2"/>
    <property type="match status" value="4"/>
</dbReference>
<accession>A0AA47NSP4</accession>
<dbReference type="Gene3D" id="2.40.10.10">
    <property type="entry name" value="Trypsin-like serine proteases"/>
    <property type="match status" value="2"/>
</dbReference>
<keyword evidence="9 10" id="KW-1015">Disulfide bond</keyword>
<evidence type="ECO:0000256" key="2">
    <source>
        <dbReference type="ARBA" id="ARBA00022670"/>
    </source>
</evidence>
<evidence type="ECO:0000259" key="13">
    <source>
        <dbReference type="PROSITE" id="PS01180"/>
    </source>
</evidence>
<keyword evidence="7 12" id="KW-1133">Transmembrane helix</keyword>
<evidence type="ECO:0000259" key="15">
    <source>
        <dbReference type="PROSITE" id="PS50240"/>
    </source>
</evidence>
<keyword evidence="4 11" id="KW-0378">Hydrolase</keyword>
<feature type="domain" description="SEA" evidence="14">
    <location>
        <begin position="332"/>
        <end position="448"/>
    </location>
</feature>
<dbReference type="PROSITE" id="PS01180">
    <property type="entry name" value="CUB"/>
    <property type="match status" value="2"/>
</dbReference>
<dbReference type="SMART" id="SM00020">
    <property type="entry name" value="Tryp_SPc"/>
    <property type="match status" value="1"/>
</dbReference>
<feature type="disulfide bond" evidence="10">
    <location>
        <begin position="748"/>
        <end position="766"/>
    </location>
</feature>
<dbReference type="Pfam" id="PF00057">
    <property type="entry name" value="Ldl_recept_a"/>
    <property type="match status" value="4"/>
</dbReference>
<evidence type="ECO:0000256" key="4">
    <source>
        <dbReference type="ARBA" id="ARBA00022801"/>
    </source>
</evidence>
<comment type="subcellular location">
    <subcellularLocation>
        <location evidence="1">Membrane</location>
        <topology evidence="1">Single-pass type II membrane protein</topology>
    </subcellularLocation>
</comment>
<dbReference type="SMART" id="SM00042">
    <property type="entry name" value="CUB"/>
    <property type="match status" value="2"/>
</dbReference>
<dbReference type="SMART" id="SM00192">
    <property type="entry name" value="LDLa"/>
    <property type="match status" value="4"/>
</dbReference>
<dbReference type="FunFam" id="2.60.120.290:FF:000005">
    <property type="entry name" value="Procollagen C-endopeptidase enhancer 1"/>
    <property type="match status" value="1"/>
</dbReference>
<evidence type="ECO:0000256" key="12">
    <source>
        <dbReference type="SAM" id="Phobius"/>
    </source>
</evidence>
<evidence type="ECO:0000256" key="1">
    <source>
        <dbReference type="ARBA" id="ARBA00004606"/>
    </source>
</evidence>
<dbReference type="SUPFAM" id="SSF49854">
    <property type="entry name" value="Spermadhesin, CUB domain"/>
    <property type="match status" value="2"/>
</dbReference>
<comment type="caution">
    <text evidence="10">Lacks conserved residue(s) required for the propagation of feature annotation.</text>
</comment>
<keyword evidence="3 12" id="KW-0812">Transmembrane</keyword>
<dbReference type="Proteomes" id="UP001174136">
    <property type="component" value="Unassembled WGS sequence"/>
</dbReference>
<evidence type="ECO:0000256" key="5">
    <source>
        <dbReference type="ARBA" id="ARBA00022825"/>
    </source>
</evidence>
<feature type="disulfide bond" evidence="10">
    <location>
        <begin position="778"/>
        <end position="790"/>
    </location>
</feature>
<evidence type="ECO:0000256" key="10">
    <source>
        <dbReference type="PROSITE-ProRule" id="PRU00124"/>
    </source>
</evidence>
<dbReference type="GO" id="GO:0006508">
    <property type="term" value="P:proteolysis"/>
    <property type="evidence" value="ECO:0007669"/>
    <property type="project" value="UniProtKB-KW"/>
</dbReference>
<dbReference type="GO" id="GO:0016020">
    <property type="term" value="C:membrane"/>
    <property type="evidence" value="ECO:0007669"/>
    <property type="project" value="UniProtKB-SubCell"/>
</dbReference>
<dbReference type="GO" id="GO:0009566">
    <property type="term" value="P:fertilization"/>
    <property type="evidence" value="ECO:0007669"/>
    <property type="project" value="UniProtKB-ARBA"/>
</dbReference>
<dbReference type="InterPro" id="IPR002172">
    <property type="entry name" value="LDrepeatLR_classA_rpt"/>
</dbReference>
<feature type="disulfide bond" evidence="10">
    <location>
        <begin position="785"/>
        <end position="803"/>
    </location>
</feature>
<dbReference type="InterPro" id="IPR035914">
    <property type="entry name" value="Sperma_CUB_dom_sf"/>
</dbReference>
<evidence type="ECO:0000256" key="3">
    <source>
        <dbReference type="ARBA" id="ARBA00022692"/>
    </source>
</evidence>
<dbReference type="PROSITE" id="PS01209">
    <property type="entry name" value="LDLRA_1"/>
    <property type="match status" value="1"/>
</dbReference>
<comment type="caution">
    <text evidence="16">The sequence shown here is derived from an EMBL/GenBank/DDBJ whole genome shotgun (WGS) entry which is preliminary data.</text>
</comment>
<feature type="disulfide bond" evidence="10">
    <location>
        <begin position="797"/>
        <end position="812"/>
    </location>
</feature>
<keyword evidence="17" id="KW-1185">Reference proteome</keyword>
<keyword evidence="2 11" id="KW-0645">Protease</keyword>
<dbReference type="InterPro" id="IPR036055">
    <property type="entry name" value="LDL_receptor-like_sf"/>
</dbReference>
<name>A0AA47NSP4_MERPO</name>
<protein>
    <submittedName>
        <fullName evidence="16">Suppressor of tumorigenicity 14</fullName>
    </submittedName>
</protein>
<feature type="domain" description="CUB" evidence="13">
    <location>
        <begin position="472"/>
        <end position="586"/>
    </location>
</feature>
<dbReference type="Gene3D" id="3.30.70.960">
    <property type="entry name" value="SEA domain"/>
    <property type="match status" value="1"/>
</dbReference>
<dbReference type="GO" id="GO:0004252">
    <property type="term" value="F:serine-type endopeptidase activity"/>
    <property type="evidence" value="ECO:0007669"/>
    <property type="project" value="InterPro"/>
</dbReference>
<dbReference type="PRINTS" id="PR00261">
    <property type="entry name" value="LDLRECEPTOR"/>
</dbReference>
<feature type="disulfide bond" evidence="10">
    <location>
        <begin position="821"/>
        <end position="833"/>
    </location>
</feature>
<gene>
    <name evidence="16" type="primary">St14</name>
    <name evidence="16" type="ORF">N1851_028148</name>
</gene>
<feature type="disulfide bond" evidence="10">
    <location>
        <begin position="741"/>
        <end position="753"/>
    </location>
</feature>
<dbReference type="InterPro" id="IPR018114">
    <property type="entry name" value="TRYPSIN_HIS"/>
</dbReference>
<feature type="disulfide bond" evidence="10">
    <location>
        <begin position="760"/>
        <end position="775"/>
    </location>
</feature>
<feature type="disulfide bond" evidence="10">
    <location>
        <begin position="841"/>
        <end position="856"/>
    </location>
</feature>
<evidence type="ECO:0000256" key="6">
    <source>
        <dbReference type="ARBA" id="ARBA00022968"/>
    </source>
</evidence>
<dbReference type="Pfam" id="PF00431">
    <property type="entry name" value="CUB"/>
    <property type="match status" value="2"/>
</dbReference>
<dbReference type="CDD" id="cd00190">
    <property type="entry name" value="Tryp_SPc"/>
    <property type="match status" value="1"/>
</dbReference>
<keyword evidence="5 11" id="KW-0720">Serine protease</keyword>
<keyword evidence="8 12" id="KW-0472">Membrane</keyword>
<dbReference type="CDD" id="cd00112">
    <property type="entry name" value="LDLa"/>
    <property type="match status" value="4"/>
</dbReference>
<dbReference type="PANTHER" id="PTHR24252">
    <property type="entry name" value="ACROSIN-RELATED"/>
    <property type="match status" value="1"/>
</dbReference>
<evidence type="ECO:0000256" key="9">
    <source>
        <dbReference type="ARBA" id="ARBA00023157"/>
    </source>
</evidence>
<proteinExistence type="predicted"/>
<dbReference type="InterPro" id="IPR000082">
    <property type="entry name" value="SEA_dom"/>
</dbReference>
<feature type="domain" description="CUB" evidence="13">
    <location>
        <begin position="593"/>
        <end position="700"/>
    </location>
</feature>
<feature type="disulfide bond" evidence="10">
    <location>
        <begin position="712"/>
        <end position="730"/>
    </location>
</feature>
<dbReference type="Pfam" id="PF01390">
    <property type="entry name" value="SEA"/>
    <property type="match status" value="1"/>
</dbReference>
<evidence type="ECO:0000313" key="17">
    <source>
        <dbReference type="Proteomes" id="UP001174136"/>
    </source>
</evidence>
<dbReference type="PROSITE" id="PS00135">
    <property type="entry name" value="TRYPSIN_SER"/>
    <property type="match status" value="1"/>
</dbReference>
<dbReference type="InterPro" id="IPR043504">
    <property type="entry name" value="Peptidase_S1_PA_chymotrypsin"/>
</dbReference>
<dbReference type="InterPro" id="IPR023415">
    <property type="entry name" value="LDLR_class-A_CS"/>
</dbReference>
<dbReference type="SUPFAM" id="SSF82671">
    <property type="entry name" value="SEA domain"/>
    <property type="match status" value="1"/>
</dbReference>
<evidence type="ECO:0000256" key="11">
    <source>
        <dbReference type="RuleBase" id="RU363034"/>
    </source>
</evidence>
<feature type="transmembrane region" description="Helical" evidence="12">
    <location>
        <begin position="300"/>
        <end position="324"/>
    </location>
</feature>
<feature type="disulfide bond" evidence="10">
    <location>
        <begin position="724"/>
        <end position="739"/>
    </location>
</feature>
<dbReference type="PROSITE" id="PS50024">
    <property type="entry name" value="SEA"/>
    <property type="match status" value="1"/>
</dbReference>
<dbReference type="PANTHER" id="PTHR24252:SF17">
    <property type="entry name" value="SUPPRESSOR OF TUMORIGENICITY 14 PROTEIN HOMOLOG-RELATED"/>
    <property type="match status" value="1"/>
</dbReference>
<evidence type="ECO:0000256" key="7">
    <source>
        <dbReference type="ARBA" id="ARBA00022989"/>
    </source>
</evidence>
<evidence type="ECO:0000313" key="16">
    <source>
        <dbReference type="EMBL" id="KAK0135965.1"/>
    </source>
</evidence>